<protein>
    <recommendedName>
        <fullName evidence="3">Endonuclease/exonuclease/phosphatase domain-containing protein</fullName>
    </recommendedName>
</protein>
<evidence type="ECO:0000313" key="1">
    <source>
        <dbReference type="EnsemblMetazoa" id="SMAR003196-PA"/>
    </source>
</evidence>
<proteinExistence type="predicted"/>
<dbReference type="HOGENOM" id="CLU_1818224_0_0_1"/>
<dbReference type="PhylomeDB" id="T1IQ86"/>
<dbReference type="InterPro" id="IPR036691">
    <property type="entry name" value="Endo/exonu/phosph_ase_sf"/>
</dbReference>
<dbReference type="EnsemblMetazoa" id="SMAR003196-RA">
    <property type="protein sequence ID" value="SMAR003196-PA"/>
    <property type="gene ID" value="SMAR003196"/>
</dbReference>
<evidence type="ECO:0008006" key="3">
    <source>
        <dbReference type="Google" id="ProtNLM"/>
    </source>
</evidence>
<name>T1IQ86_STRMM</name>
<keyword evidence="2" id="KW-1185">Reference proteome</keyword>
<accession>T1IQ86</accession>
<sequence>MEVIKSELKRSLENALEDGKQVLMVGDFKARTGEEMIGVGDQEEQRSSEDKTINQEGRKLIELCERNGLKILNGMVDGDRPGKFTSVNSRGAAVVDYLIIKDSGMVKRMNIASRTDSDHLPLGWAIRSECVVSLLNLRYKFF</sequence>
<evidence type="ECO:0000313" key="2">
    <source>
        <dbReference type="Proteomes" id="UP000014500"/>
    </source>
</evidence>
<reference evidence="2" key="1">
    <citation type="submission" date="2011-05" db="EMBL/GenBank/DDBJ databases">
        <authorList>
            <person name="Richards S.R."/>
            <person name="Qu J."/>
            <person name="Jiang H."/>
            <person name="Jhangiani S.N."/>
            <person name="Agravi P."/>
            <person name="Goodspeed R."/>
            <person name="Gross S."/>
            <person name="Mandapat C."/>
            <person name="Jackson L."/>
            <person name="Mathew T."/>
            <person name="Pu L."/>
            <person name="Thornton R."/>
            <person name="Saada N."/>
            <person name="Wilczek-Boney K.B."/>
            <person name="Lee S."/>
            <person name="Kovar C."/>
            <person name="Wu Y."/>
            <person name="Scherer S.E."/>
            <person name="Worley K.C."/>
            <person name="Muzny D.M."/>
            <person name="Gibbs R."/>
        </authorList>
    </citation>
    <scope>NUCLEOTIDE SEQUENCE</scope>
    <source>
        <strain evidence="2">Brora</strain>
    </source>
</reference>
<organism evidence="1 2">
    <name type="scientific">Strigamia maritima</name>
    <name type="common">European centipede</name>
    <name type="synonym">Geophilus maritimus</name>
    <dbReference type="NCBI Taxonomy" id="126957"/>
    <lineage>
        <taxon>Eukaryota</taxon>
        <taxon>Metazoa</taxon>
        <taxon>Ecdysozoa</taxon>
        <taxon>Arthropoda</taxon>
        <taxon>Myriapoda</taxon>
        <taxon>Chilopoda</taxon>
        <taxon>Pleurostigmophora</taxon>
        <taxon>Geophilomorpha</taxon>
        <taxon>Linotaeniidae</taxon>
        <taxon>Strigamia</taxon>
    </lineage>
</organism>
<dbReference type="Gene3D" id="3.60.10.10">
    <property type="entry name" value="Endonuclease/exonuclease/phosphatase"/>
    <property type="match status" value="1"/>
</dbReference>
<dbReference type="AlphaFoldDB" id="T1IQ86"/>
<dbReference type="SUPFAM" id="SSF56219">
    <property type="entry name" value="DNase I-like"/>
    <property type="match status" value="1"/>
</dbReference>
<dbReference type="OMA" id="WAIRSEC"/>
<dbReference type="Proteomes" id="UP000014500">
    <property type="component" value="Unassembled WGS sequence"/>
</dbReference>
<reference evidence="1" key="2">
    <citation type="submission" date="2015-02" db="UniProtKB">
        <authorList>
            <consortium name="EnsemblMetazoa"/>
        </authorList>
    </citation>
    <scope>IDENTIFICATION</scope>
</reference>
<dbReference type="EMBL" id="AFFK01018249">
    <property type="status" value="NOT_ANNOTATED_CDS"/>
    <property type="molecule type" value="Genomic_DNA"/>
</dbReference>